<reference evidence="2" key="2">
    <citation type="submission" date="2023-05" db="EMBL/GenBank/DDBJ databases">
        <authorList>
            <consortium name="Lawrence Berkeley National Laboratory"/>
            <person name="Steindorff A."/>
            <person name="Hensen N."/>
            <person name="Bonometti L."/>
            <person name="Westerberg I."/>
            <person name="Brannstrom I.O."/>
            <person name="Guillou S."/>
            <person name="Cros-Aarteil S."/>
            <person name="Calhoun S."/>
            <person name="Haridas S."/>
            <person name="Kuo A."/>
            <person name="Mondo S."/>
            <person name="Pangilinan J."/>
            <person name="Riley R."/>
            <person name="Labutti K."/>
            <person name="Andreopoulos B."/>
            <person name="Lipzen A."/>
            <person name="Chen C."/>
            <person name="Yanf M."/>
            <person name="Daum C."/>
            <person name="Ng V."/>
            <person name="Clum A."/>
            <person name="Ohm R."/>
            <person name="Martin F."/>
            <person name="Silar P."/>
            <person name="Natvig D."/>
            <person name="Lalanne C."/>
            <person name="Gautier V."/>
            <person name="Ament-Velasquez S.L."/>
            <person name="Kruys A."/>
            <person name="Hutchinson M.I."/>
            <person name="Powell A.J."/>
            <person name="Barry K."/>
            <person name="Miller A.N."/>
            <person name="Grigoriev I.V."/>
            <person name="Debuchy R."/>
            <person name="Gladieux P."/>
            <person name="Thoren M.H."/>
            <person name="Johannesson H."/>
        </authorList>
    </citation>
    <scope>NUCLEOTIDE SEQUENCE</scope>
    <source>
        <strain evidence="2">CBS 538.74</strain>
    </source>
</reference>
<keyword evidence="3" id="KW-1185">Reference proteome</keyword>
<organism evidence="2 3">
    <name type="scientific">Chaetomidium leptoderma</name>
    <dbReference type="NCBI Taxonomy" id="669021"/>
    <lineage>
        <taxon>Eukaryota</taxon>
        <taxon>Fungi</taxon>
        <taxon>Dikarya</taxon>
        <taxon>Ascomycota</taxon>
        <taxon>Pezizomycotina</taxon>
        <taxon>Sordariomycetes</taxon>
        <taxon>Sordariomycetidae</taxon>
        <taxon>Sordariales</taxon>
        <taxon>Chaetomiaceae</taxon>
        <taxon>Chaetomidium</taxon>
    </lineage>
</organism>
<evidence type="ECO:0000256" key="1">
    <source>
        <dbReference type="SAM" id="MobiDB-lite"/>
    </source>
</evidence>
<feature type="region of interest" description="Disordered" evidence="1">
    <location>
        <begin position="318"/>
        <end position="353"/>
    </location>
</feature>
<feature type="compositionally biased region" description="Basic and acidic residues" evidence="1">
    <location>
        <begin position="60"/>
        <end position="77"/>
    </location>
</feature>
<evidence type="ECO:0008006" key="4">
    <source>
        <dbReference type="Google" id="ProtNLM"/>
    </source>
</evidence>
<feature type="region of interest" description="Disordered" evidence="1">
    <location>
        <begin position="528"/>
        <end position="551"/>
    </location>
</feature>
<gene>
    <name evidence="2" type="ORF">C8A00DRAFT_14289</name>
</gene>
<dbReference type="PANTHER" id="PTHR23159">
    <property type="entry name" value="CENTROSOMAL PROTEIN 2"/>
    <property type="match status" value="1"/>
</dbReference>
<feature type="compositionally biased region" description="Polar residues" evidence="1">
    <location>
        <begin position="99"/>
        <end position="118"/>
    </location>
</feature>
<feature type="region of interest" description="Disordered" evidence="1">
    <location>
        <begin position="184"/>
        <end position="205"/>
    </location>
</feature>
<feature type="compositionally biased region" description="Basic and acidic residues" evidence="1">
    <location>
        <begin position="184"/>
        <end position="193"/>
    </location>
</feature>
<protein>
    <recommendedName>
        <fullName evidence="4">M protein repeat protein</fullName>
    </recommendedName>
</protein>
<feature type="compositionally biased region" description="Low complexity" evidence="1">
    <location>
        <begin position="38"/>
        <end position="59"/>
    </location>
</feature>
<name>A0AAN6VN22_9PEZI</name>
<accession>A0AAN6VN22</accession>
<dbReference type="Proteomes" id="UP001302745">
    <property type="component" value="Unassembled WGS sequence"/>
</dbReference>
<dbReference type="EMBL" id="MU856908">
    <property type="protein sequence ID" value="KAK4154588.1"/>
    <property type="molecule type" value="Genomic_DNA"/>
</dbReference>
<proteinExistence type="predicted"/>
<feature type="region of interest" description="Disordered" evidence="1">
    <location>
        <begin position="220"/>
        <end position="253"/>
    </location>
</feature>
<feature type="compositionally biased region" description="Basic and acidic residues" evidence="1">
    <location>
        <begin position="1"/>
        <end position="22"/>
    </location>
</feature>
<dbReference type="AlphaFoldDB" id="A0AAN6VN22"/>
<dbReference type="PANTHER" id="PTHR23159:SF60">
    <property type="entry name" value="SPINDLE ASSEMBLY ABNORMAL PROTEIN 4"/>
    <property type="match status" value="1"/>
</dbReference>
<feature type="compositionally biased region" description="Low complexity" evidence="1">
    <location>
        <begin position="232"/>
        <end position="243"/>
    </location>
</feature>
<evidence type="ECO:0000313" key="2">
    <source>
        <dbReference type="EMBL" id="KAK4154588.1"/>
    </source>
</evidence>
<reference evidence="2" key="1">
    <citation type="journal article" date="2023" name="Mol. Phylogenet. Evol.">
        <title>Genome-scale phylogeny and comparative genomics of the fungal order Sordariales.</title>
        <authorList>
            <person name="Hensen N."/>
            <person name="Bonometti L."/>
            <person name="Westerberg I."/>
            <person name="Brannstrom I.O."/>
            <person name="Guillou S."/>
            <person name="Cros-Aarteil S."/>
            <person name="Calhoun S."/>
            <person name="Haridas S."/>
            <person name="Kuo A."/>
            <person name="Mondo S."/>
            <person name="Pangilinan J."/>
            <person name="Riley R."/>
            <person name="LaButti K."/>
            <person name="Andreopoulos B."/>
            <person name="Lipzen A."/>
            <person name="Chen C."/>
            <person name="Yan M."/>
            <person name="Daum C."/>
            <person name="Ng V."/>
            <person name="Clum A."/>
            <person name="Steindorff A."/>
            <person name="Ohm R.A."/>
            <person name="Martin F."/>
            <person name="Silar P."/>
            <person name="Natvig D.O."/>
            <person name="Lalanne C."/>
            <person name="Gautier V."/>
            <person name="Ament-Velasquez S.L."/>
            <person name="Kruys A."/>
            <person name="Hutchinson M.I."/>
            <person name="Powell A.J."/>
            <person name="Barry K."/>
            <person name="Miller A.N."/>
            <person name="Grigoriev I.V."/>
            <person name="Debuchy R."/>
            <person name="Gladieux P."/>
            <person name="Hiltunen Thoren M."/>
            <person name="Johannesson H."/>
        </authorList>
    </citation>
    <scope>NUCLEOTIDE SEQUENCE</scope>
    <source>
        <strain evidence="2">CBS 538.74</strain>
    </source>
</reference>
<sequence length="614" mass="65926">MDEDKAKAEKLAAAKKKFDQMRKAKAKKAGGGSKKGDSAAAPAPATDDAPSSPATAEPTATEKQEPEQPEDQEKPTEEFPAVPEDSAVESKATSPEPAASTTPSLAQQSKARSTSFRQGSVSIPPGGPLSPGIGAGLGLFSPEGETAPDIYRKHVLRIEELEKENKTLGKEVKDAEKRWQKAEGELADLREEETTPAGEGGGELGKLKTDLAALQRQNAQLQAQLTRRHGASPSLSMSTPPTTELEAQLRSKSATVETMELEMSRLRAQVERLSVSASTPSEQITALEEKLARADKAAGLAQRELHDVKLELEHASKRAVKEGSERASAETKLRSLEQEARDATAARDEAVKRADALDKKVATLTTLHREQDGRTQALRREKEGVEKEVGELRAKVERLEGENLRLRKKDAAEGGGDDEGVDELEEEGRARLEQRVRELEAENTDLRRGIWHEKRKEMQVGPDELAAAAAATAGSGGGAGARFETVDLGGVGGVMSSSPPHARKAAGSGGGGFGDFFASGLNALTGAAAAGGGGGPHHHHGHGHGHGQHEELLEDDDLEFDEEAFRKAQEEEQKKRLERIKEIKRSLKNWEGWRLDLVENRRGGGEGIGEIFEV</sequence>
<comment type="caution">
    <text evidence="2">The sequence shown here is derived from an EMBL/GenBank/DDBJ whole genome shotgun (WGS) entry which is preliminary data.</text>
</comment>
<feature type="compositionally biased region" description="Basic residues" evidence="1">
    <location>
        <begin position="536"/>
        <end position="546"/>
    </location>
</feature>
<feature type="region of interest" description="Disordered" evidence="1">
    <location>
        <begin position="1"/>
        <end position="141"/>
    </location>
</feature>
<evidence type="ECO:0000313" key="3">
    <source>
        <dbReference type="Proteomes" id="UP001302745"/>
    </source>
</evidence>